<accession>A0A0H3ZKC6</accession>
<proteinExistence type="predicted"/>
<name>A0A0H3ZKC6_9VIBR</name>
<protein>
    <submittedName>
        <fullName evidence="1">Uncharacterized protein</fullName>
    </submittedName>
</protein>
<reference evidence="1" key="1">
    <citation type="journal article" date="2015" name="MBio">
        <title>Eco-Evolutionary Dynamics of Episomes among Ecologically Cohesive Bacterial Populations.</title>
        <authorList>
            <person name="Xue H."/>
            <person name="Cordero O.X."/>
            <person name="Camas F.M."/>
            <person name="Trimble W."/>
            <person name="Meyer F."/>
            <person name="Guglielmini J."/>
            <person name="Rocha E.P."/>
            <person name="Polz M.F."/>
        </authorList>
    </citation>
    <scope>NUCLEOTIDE SEQUENCE</scope>
    <source>
        <strain evidence="1">FF_174</strain>
    </source>
</reference>
<evidence type="ECO:0000313" key="1">
    <source>
        <dbReference type="EMBL" id="AKN36385.1"/>
    </source>
</evidence>
<sequence>MHNKARQSDVLLSTCFYAIKHSHKNKFRFIRSCLRRYVAQLK</sequence>
<organism evidence="1">
    <name type="scientific">Vibrio tasmaniensis</name>
    <dbReference type="NCBI Taxonomy" id="212663"/>
    <lineage>
        <taxon>Bacteria</taxon>
        <taxon>Pseudomonadati</taxon>
        <taxon>Pseudomonadota</taxon>
        <taxon>Gammaproteobacteria</taxon>
        <taxon>Vibrionales</taxon>
        <taxon>Vibrionaceae</taxon>
        <taxon>Vibrio</taxon>
    </lineage>
</organism>
<dbReference type="AlphaFoldDB" id="A0A0H3ZKC6"/>
<dbReference type="EMBL" id="KP795486">
    <property type="protein sequence ID" value="AKN36385.1"/>
    <property type="molecule type" value="Genomic_DNA"/>
</dbReference>